<feature type="transmembrane region" description="Helical" evidence="1">
    <location>
        <begin position="318"/>
        <end position="337"/>
    </location>
</feature>
<keyword evidence="1" id="KW-1133">Transmembrane helix</keyword>
<protein>
    <submittedName>
        <fullName evidence="2">Uncharacterized protein</fullName>
    </submittedName>
</protein>
<organism evidence="2">
    <name type="scientific">Salinispora arenicola (strain CNS-205)</name>
    <dbReference type="NCBI Taxonomy" id="391037"/>
    <lineage>
        <taxon>Bacteria</taxon>
        <taxon>Bacillati</taxon>
        <taxon>Actinomycetota</taxon>
        <taxon>Actinomycetes</taxon>
        <taxon>Micromonosporales</taxon>
        <taxon>Micromonosporaceae</taxon>
        <taxon>Salinispora</taxon>
    </lineage>
</organism>
<dbReference type="HOGENOM" id="CLU_068054_0_0_11"/>
<feature type="transmembrane region" description="Helical" evidence="1">
    <location>
        <begin position="236"/>
        <end position="256"/>
    </location>
</feature>
<keyword evidence="1" id="KW-0472">Membrane</keyword>
<sequence>MTASGEVMREQRAHIELERWYRRLLWAYPIGYRRTHGQEILTTLMDSAEPGQRTPNRADVADLLRGALRQWFRLPTGIPAVIAAALTVMVLGAVGAAAASWLAWQTAAGLPSDTVAQQTAEAVAGTPLTTPDIRRMDDTQMAWRGVHVQGYSRPIPHWGIDTAQARLQADGWTLGPVVKHYLSPPRLNEVSYHTFQATRGGLVLTVTARPSTASGVSGFHLQAAITPAQPKWEPGAVLLGCLVGVITGLVLTGWTMYRLRRRSLPRRLAAFTLGLTALGLAALPTAAIWYKALTDFTFINRDLHAVTPLYRLVVTSPAAEQGSGALVVGLAILVLAATGRNRTTVQPTATAA</sequence>
<feature type="transmembrane region" description="Helical" evidence="1">
    <location>
        <begin position="268"/>
        <end position="290"/>
    </location>
</feature>
<name>A8M844_SALAI</name>
<dbReference type="eggNOG" id="ENOG50348RK">
    <property type="taxonomic scope" value="Bacteria"/>
</dbReference>
<dbReference type="STRING" id="391037.Sare_3048"/>
<dbReference type="PATRIC" id="fig|391037.6.peg.3081"/>
<accession>A8M844</accession>
<keyword evidence="1" id="KW-0812">Transmembrane</keyword>
<dbReference type="AlphaFoldDB" id="A8M844"/>
<evidence type="ECO:0000256" key="1">
    <source>
        <dbReference type="SAM" id="Phobius"/>
    </source>
</evidence>
<feature type="transmembrane region" description="Helical" evidence="1">
    <location>
        <begin position="78"/>
        <end position="104"/>
    </location>
</feature>
<dbReference type="EMBL" id="CP000850">
    <property type="protein sequence ID" value="ABV98867.1"/>
    <property type="molecule type" value="Genomic_DNA"/>
</dbReference>
<dbReference type="OrthoDB" id="3293522at2"/>
<dbReference type="KEGG" id="saq:Sare_3048"/>
<reference evidence="2" key="1">
    <citation type="submission" date="2007-10" db="EMBL/GenBank/DDBJ databases">
        <title>Complete sequence of Salinispora arenicola CNS-205.</title>
        <authorList>
            <consortium name="US DOE Joint Genome Institute"/>
            <person name="Copeland A."/>
            <person name="Lucas S."/>
            <person name="Lapidus A."/>
            <person name="Barry K."/>
            <person name="Glavina del Rio T."/>
            <person name="Dalin E."/>
            <person name="Tice H."/>
            <person name="Pitluck S."/>
            <person name="Foster B."/>
            <person name="Schmutz J."/>
            <person name="Larimer F."/>
            <person name="Land M."/>
            <person name="Hauser L."/>
            <person name="Kyrpides N."/>
            <person name="Ivanova N."/>
            <person name="Jensen P.R."/>
            <person name="Moore B.S."/>
            <person name="Penn K."/>
            <person name="Jenkins C."/>
            <person name="Udwary D."/>
            <person name="Xiang L."/>
            <person name="Gontang E."/>
            <person name="Richardson P."/>
        </authorList>
    </citation>
    <scope>NUCLEOTIDE SEQUENCE [LARGE SCALE GENOMIC DNA]</scope>
    <source>
        <strain evidence="2">CNS-205</strain>
    </source>
</reference>
<proteinExistence type="predicted"/>
<gene>
    <name evidence="2" type="ordered locus">Sare_3048</name>
</gene>
<evidence type="ECO:0000313" key="2">
    <source>
        <dbReference type="EMBL" id="ABV98867.1"/>
    </source>
</evidence>